<dbReference type="RefSeq" id="WP_186867626.1">
    <property type="nucleotide sequence ID" value="NZ_JACOPH010000015.1"/>
</dbReference>
<dbReference type="EMBL" id="JACOPH010000015">
    <property type="protein sequence ID" value="MBC5715208.1"/>
    <property type="molecule type" value="Genomic_DNA"/>
</dbReference>
<keyword evidence="2" id="KW-1185">Reference proteome</keyword>
<proteinExistence type="predicted"/>
<organism evidence="1 2">
    <name type="scientific">Roseburia zhanii</name>
    <dbReference type="NCBI Taxonomy" id="2763064"/>
    <lineage>
        <taxon>Bacteria</taxon>
        <taxon>Bacillati</taxon>
        <taxon>Bacillota</taxon>
        <taxon>Clostridia</taxon>
        <taxon>Lachnospirales</taxon>
        <taxon>Lachnospiraceae</taxon>
        <taxon>Roseburia</taxon>
    </lineage>
</organism>
<reference evidence="1" key="1">
    <citation type="submission" date="2020-08" db="EMBL/GenBank/DDBJ databases">
        <title>Genome public.</title>
        <authorList>
            <person name="Liu C."/>
            <person name="Sun Q."/>
        </authorList>
    </citation>
    <scope>NUCLEOTIDE SEQUENCE</scope>
    <source>
        <strain evidence="1">BX1005</strain>
    </source>
</reference>
<evidence type="ECO:0000313" key="1">
    <source>
        <dbReference type="EMBL" id="MBC5715208.1"/>
    </source>
</evidence>
<dbReference type="InterPro" id="IPR024541">
    <property type="entry name" value="DUF3881"/>
</dbReference>
<dbReference type="AlphaFoldDB" id="A0A923RTY8"/>
<protein>
    <submittedName>
        <fullName evidence="1">DUF3881 family protein</fullName>
    </submittedName>
</protein>
<dbReference type="Pfam" id="PF12997">
    <property type="entry name" value="DUF3881"/>
    <property type="match status" value="1"/>
</dbReference>
<sequence length="293" mass="33343">MHSFLKAVGFDKIGNIKLEEILSQVVDQPNYMNMAEDSQGNTFVEFSKDFGESIGITVCGGYSENEEFQMDYYYPYFRGSRVTSEESIEIERHSEKESYAAVCDELKVGVTLVFYLQNVAEYLQEKSKWEKGFKPQLSATLAGLASEGKILLPIIKSEKQILENEKTTQTRNHLIAAAREGDEDAIESLTLEDIDTYSMLSRRIVNEDIFSIVDTSFMPYGIESDQYAVLGEILNVSQTTNRITDQKIYTITIDTNDLIYDICINEDDMLGVPEVGRRFKGKIWLQGMVKVRN</sequence>
<evidence type="ECO:0000313" key="2">
    <source>
        <dbReference type="Proteomes" id="UP000606720"/>
    </source>
</evidence>
<gene>
    <name evidence="1" type="ORF">H8S17_13530</name>
</gene>
<accession>A0A923RTY8</accession>
<name>A0A923RTY8_9FIRM</name>
<comment type="caution">
    <text evidence="1">The sequence shown here is derived from an EMBL/GenBank/DDBJ whole genome shotgun (WGS) entry which is preliminary data.</text>
</comment>
<dbReference type="Proteomes" id="UP000606720">
    <property type="component" value="Unassembled WGS sequence"/>
</dbReference>